<gene>
    <name evidence="1" type="ORF">MJO28_012211</name>
</gene>
<comment type="caution">
    <text evidence="1">The sequence shown here is derived from an EMBL/GenBank/DDBJ whole genome shotgun (WGS) entry which is preliminary data.</text>
</comment>
<reference evidence="2" key="2">
    <citation type="journal article" date="2018" name="Mol. Plant Microbe Interact.">
        <title>Genome sequence resources for the wheat stripe rust pathogen (Puccinia striiformis f. sp. tritici) and the barley stripe rust pathogen (Puccinia striiformis f. sp. hordei).</title>
        <authorList>
            <person name="Xia C."/>
            <person name="Wang M."/>
            <person name="Yin C."/>
            <person name="Cornejo O.E."/>
            <person name="Hulbert S.H."/>
            <person name="Chen X."/>
        </authorList>
    </citation>
    <scope>NUCLEOTIDE SEQUENCE [LARGE SCALE GENOMIC DNA]</scope>
    <source>
        <strain evidence="2">93-210</strain>
    </source>
</reference>
<accession>A0ACC0E0V0</accession>
<evidence type="ECO:0000313" key="2">
    <source>
        <dbReference type="Proteomes" id="UP001060170"/>
    </source>
</evidence>
<keyword evidence="2" id="KW-1185">Reference proteome</keyword>
<reference evidence="1 2" key="3">
    <citation type="journal article" date="2022" name="Microbiol. Spectr.">
        <title>Folding features and dynamics of 3D genome architecture in plant fungal pathogens.</title>
        <authorList>
            <person name="Xia C."/>
        </authorList>
    </citation>
    <scope>NUCLEOTIDE SEQUENCE [LARGE SCALE GENOMIC DNA]</scope>
    <source>
        <strain evidence="1 2">93-210</strain>
    </source>
</reference>
<dbReference type="EMBL" id="CM045876">
    <property type="protein sequence ID" value="KAI7942184.1"/>
    <property type="molecule type" value="Genomic_DNA"/>
</dbReference>
<evidence type="ECO:0000313" key="1">
    <source>
        <dbReference type="EMBL" id="KAI7942184.1"/>
    </source>
</evidence>
<reference evidence="2" key="1">
    <citation type="journal article" date="2018" name="BMC Genomics">
        <title>Genomic insights into host adaptation between the wheat stripe rust pathogen (Puccinia striiformis f. sp. tritici) and the barley stripe rust pathogen (Puccinia striiformis f. sp. hordei).</title>
        <authorList>
            <person name="Xia C."/>
            <person name="Wang M."/>
            <person name="Yin C."/>
            <person name="Cornejo O.E."/>
            <person name="Hulbert S.H."/>
            <person name="Chen X."/>
        </authorList>
    </citation>
    <scope>NUCLEOTIDE SEQUENCE [LARGE SCALE GENOMIC DNA]</scope>
    <source>
        <strain evidence="2">93-210</strain>
    </source>
</reference>
<proteinExistence type="predicted"/>
<dbReference type="Proteomes" id="UP001060170">
    <property type="component" value="Chromosome 12"/>
</dbReference>
<protein>
    <submittedName>
        <fullName evidence="1">Uncharacterized protein</fullName>
    </submittedName>
</protein>
<sequence length="117" mass="13081">MFRKFVLHQNRPQVVLASSRAEKSLDPCIQNAGYLLAELRKLHDSDAKTYTFLQQLSTQNQDCMVLLGGNGSLSSMVFDHQLTQDVEYNKNFDLTASSFINIKATHCLVGTLQSPTS</sequence>
<organism evidence="1 2">
    <name type="scientific">Puccinia striiformis f. sp. tritici</name>
    <dbReference type="NCBI Taxonomy" id="168172"/>
    <lineage>
        <taxon>Eukaryota</taxon>
        <taxon>Fungi</taxon>
        <taxon>Dikarya</taxon>
        <taxon>Basidiomycota</taxon>
        <taxon>Pucciniomycotina</taxon>
        <taxon>Pucciniomycetes</taxon>
        <taxon>Pucciniales</taxon>
        <taxon>Pucciniaceae</taxon>
        <taxon>Puccinia</taxon>
    </lineage>
</organism>
<name>A0ACC0E0V0_9BASI</name>